<evidence type="ECO:0000256" key="1">
    <source>
        <dbReference type="SAM" id="MobiDB-lite"/>
    </source>
</evidence>
<protein>
    <submittedName>
        <fullName evidence="2">Uncharacterized protein</fullName>
    </submittedName>
</protein>
<dbReference type="KEGG" id="knv:Pan216_54450"/>
<gene>
    <name evidence="2" type="ORF">Pan216_54450</name>
</gene>
<dbReference type="AlphaFoldDB" id="A0A518BC42"/>
<keyword evidence="3" id="KW-1185">Reference proteome</keyword>
<evidence type="ECO:0000313" key="2">
    <source>
        <dbReference type="EMBL" id="QDU64555.1"/>
    </source>
</evidence>
<dbReference type="EMBL" id="CP036279">
    <property type="protein sequence ID" value="QDU64555.1"/>
    <property type="molecule type" value="Genomic_DNA"/>
</dbReference>
<reference evidence="2 3" key="1">
    <citation type="submission" date="2019-02" db="EMBL/GenBank/DDBJ databases">
        <title>Deep-cultivation of Planctomycetes and their phenomic and genomic characterization uncovers novel biology.</title>
        <authorList>
            <person name="Wiegand S."/>
            <person name="Jogler M."/>
            <person name="Boedeker C."/>
            <person name="Pinto D."/>
            <person name="Vollmers J."/>
            <person name="Rivas-Marin E."/>
            <person name="Kohn T."/>
            <person name="Peeters S.H."/>
            <person name="Heuer A."/>
            <person name="Rast P."/>
            <person name="Oberbeckmann S."/>
            <person name="Bunk B."/>
            <person name="Jeske O."/>
            <person name="Meyerdierks A."/>
            <person name="Storesund J.E."/>
            <person name="Kallscheuer N."/>
            <person name="Luecker S."/>
            <person name="Lage O.M."/>
            <person name="Pohl T."/>
            <person name="Merkel B.J."/>
            <person name="Hornburger P."/>
            <person name="Mueller R.-W."/>
            <person name="Bruemmer F."/>
            <person name="Labrenz M."/>
            <person name="Spormann A.M."/>
            <person name="Op den Camp H."/>
            <person name="Overmann J."/>
            <person name="Amann R."/>
            <person name="Jetten M.S.M."/>
            <person name="Mascher T."/>
            <person name="Medema M.H."/>
            <person name="Devos D.P."/>
            <person name="Kaster A.-K."/>
            <person name="Ovreas L."/>
            <person name="Rohde M."/>
            <person name="Galperin M.Y."/>
            <person name="Jogler C."/>
        </authorList>
    </citation>
    <scope>NUCLEOTIDE SEQUENCE [LARGE SCALE GENOMIC DNA]</scope>
    <source>
        <strain evidence="2 3">Pan216</strain>
    </source>
</reference>
<feature type="compositionally biased region" description="Polar residues" evidence="1">
    <location>
        <begin position="30"/>
        <end position="39"/>
    </location>
</feature>
<name>A0A518BC42_9BACT</name>
<sequence>MGGMGNKGYFFRDAEGQKEEPTGKTPCRLSMSSVPLNQG</sequence>
<organism evidence="2 3">
    <name type="scientific">Kolteria novifilia</name>
    <dbReference type="NCBI Taxonomy" id="2527975"/>
    <lineage>
        <taxon>Bacteria</taxon>
        <taxon>Pseudomonadati</taxon>
        <taxon>Planctomycetota</taxon>
        <taxon>Planctomycetia</taxon>
        <taxon>Kolteriales</taxon>
        <taxon>Kolteriaceae</taxon>
        <taxon>Kolteria</taxon>
    </lineage>
</organism>
<proteinExistence type="predicted"/>
<feature type="region of interest" description="Disordered" evidence="1">
    <location>
        <begin position="1"/>
        <end position="39"/>
    </location>
</feature>
<dbReference type="Proteomes" id="UP000317093">
    <property type="component" value="Chromosome"/>
</dbReference>
<feature type="compositionally biased region" description="Basic and acidic residues" evidence="1">
    <location>
        <begin position="10"/>
        <end position="22"/>
    </location>
</feature>
<accession>A0A518BC42</accession>
<evidence type="ECO:0000313" key="3">
    <source>
        <dbReference type="Proteomes" id="UP000317093"/>
    </source>
</evidence>